<dbReference type="VEuPathDB" id="FungiDB:EYZ11_002058"/>
<keyword evidence="3" id="KW-1185">Reference proteome</keyword>
<protein>
    <recommendedName>
        <fullName evidence="4">Secreted protein</fullName>
    </recommendedName>
</protein>
<proteinExistence type="predicted"/>
<evidence type="ECO:0000313" key="2">
    <source>
        <dbReference type="EMBL" id="THC98473.1"/>
    </source>
</evidence>
<name>A0A4S3JRP0_9EURO</name>
<dbReference type="Proteomes" id="UP000308092">
    <property type="component" value="Unassembled WGS sequence"/>
</dbReference>
<evidence type="ECO:0000313" key="3">
    <source>
        <dbReference type="Proteomes" id="UP000308092"/>
    </source>
</evidence>
<comment type="caution">
    <text evidence="2">The sequence shown here is derived from an EMBL/GenBank/DDBJ whole genome shotgun (WGS) entry which is preliminary data.</text>
</comment>
<gene>
    <name evidence="2" type="ORF">EYZ11_002058</name>
</gene>
<keyword evidence="1" id="KW-0732">Signal</keyword>
<reference evidence="2 3" key="1">
    <citation type="submission" date="2019-03" db="EMBL/GenBank/DDBJ databases">
        <title>The genome sequence of a newly discovered highly antifungal drug resistant Aspergillus species, Aspergillus tanneri NIH 1004.</title>
        <authorList>
            <person name="Mounaud S."/>
            <person name="Singh I."/>
            <person name="Joardar V."/>
            <person name="Pakala S."/>
            <person name="Pakala S."/>
            <person name="Venepally P."/>
            <person name="Hoover J."/>
            <person name="Nierman W."/>
            <person name="Chung J."/>
            <person name="Losada L."/>
        </authorList>
    </citation>
    <scope>NUCLEOTIDE SEQUENCE [LARGE SCALE GENOMIC DNA]</scope>
    <source>
        <strain evidence="2 3">NIH1004</strain>
    </source>
</reference>
<sequence>MPPIIPMLSLLFWVLVAELIVAEVVDVLDEDIEDEDEDKDRSEAAEEIEVNINAVVILDVEAVEGLSSSRHEPMLHGSAEQQP</sequence>
<accession>A0A4S3JRP0</accession>
<evidence type="ECO:0008006" key="4">
    <source>
        <dbReference type="Google" id="ProtNLM"/>
    </source>
</evidence>
<dbReference type="EMBL" id="SOSA01000043">
    <property type="protein sequence ID" value="THC98473.1"/>
    <property type="molecule type" value="Genomic_DNA"/>
</dbReference>
<evidence type="ECO:0000256" key="1">
    <source>
        <dbReference type="SAM" id="SignalP"/>
    </source>
</evidence>
<feature type="signal peptide" evidence="1">
    <location>
        <begin position="1"/>
        <end position="22"/>
    </location>
</feature>
<feature type="chain" id="PRO_5020474469" description="Secreted protein" evidence="1">
    <location>
        <begin position="23"/>
        <end position="83"/>
    </location>
</feature>
<organism evidence="2 3">
    <name type="scientific">Aspergillus tanneri</name>
    <dbReference type="NCBI Taxonomy" id="1220188"/>
    <lineage>
        <taxon>Eukaryota</taxon>
        <taxon>Fungi</taxon>
        <taxon>Dikarya</taxon>
        <taxon>Ascomycota</taxon>
        <taxon>Pezizomycotina</taxon>
        <taxon>Eurotiomycetes</taxon>
        <taxon>Eurotiomycetidae</taxon>
        <taxon>Eurotiales</taxon>
        <taxon>Aspergillaceae</taxon>
        <taxon>Aspergillus</taxon>
        <taxon>Aspergillus subgen. Circumdati</taxon>
    </lineage>
</organism>
<dbReference type="AlphaFoldDB" id="A0A4S3JRP0"/>